<comment type="subcellular location">
    <subcellularLocation>
        <location evidence="1">Cytoplasm</location>
        <location evidence="1">Myofibril</location>
        <location evidence="1">Sarcomere</location>
    </subcellularLocation>
</comment>
<keyword evidence="4" id="KW-0677">Repeat</keyword>
<dbReference type="AlphaFoldDB" id="A0A4Y2E745"/>
<dbReference type="InterPro" id="IPR007110">
    <property type="entry name" value="Ig-like_dom"/>
</dbReference>
<dbReference type="Pfam" id="PF07679">
    <property type="entry name" value="I-set"/>
    <property type="match status" value="1"/>
</dbReference>
<dbReference type="InterPro" id="IPR003598">
    <property type="entry name" value="Ig_sub2"/>
</dbReference>
<dbReference type="SUPFAM" id="SSF48726">
    <property type="entry name" value="Immunoglobulin"/>
    <property type="match status" value="1"/>
</dbReference>
<comment type="similarity">
    <text evidence="2">Belongs to the protein kinase superfamily. CAMK Ser/Thr protein kinase family.</text>
</comment>
<dbReference type="OrthoDB" id="6435434at2759"/>
<organism evidence="8 9">
    <name type="scientific">Araneus ventricosus</name>
    <name type="common">Orbweaver spider</name>
    <name type="synonym">Epeira ventricosa</name>
    <dbReference type="NCBI Taxonomy" id="182803"/>
    <lineage>
        <taxon>Eukaryota</taxon>
        <taxon>Metazoa</taxon>
        <taxon>Ecdysozoa</taxon>
        <taxon>Arthropoda</taxon>
        <taxon>Chelicerata</taxon>
        <taxon>Arachnida</taxon>
        <taxon>Araneae</taxon>
        <taxon>Araneomorphae</taxon>
        <taxon>Entelegynae</taxon>
        <taxon>Araneoidea</taxon>
        <taxon>Araneidae</taxon>
        <taxon>Araneus</taxon>
    </lineage>
</organism>
<dbReference type="InterPro" id="IPR036179">
    <property type="entry name" value="Ig-like_dom_sf"/>
</dbReference>
<feature type="non-terminal residue" evidence="8">
    <location>
        <position position="123"/>
    </location>
</feature>
<evidence type="ECO:0000313" key="8">
    <source>
        <dbReference type="EMBL" id="GBM24156.1"/>
    </source>
</evidence>
<keyword evidence="5" id="KW-1015">Disulfide bond</keyword>
<evidence type="ECO:0000256" key="3">
    <source>
        <dbReference type="ARBA" id="ARBA00022490"/>
    </source>
</evidence>
<protein>
    <recommendedName>
        <fullName evidence="7">Ig-like domain-containing protein</fullName>
    </recommendedName>
</protein>
<proteinExistence type="inferred from homology"/>
<dbReference type="PANTHER" id="PTHR47633">
    <property type="entry name" value="IMMUNOGLOBULIN"/>
    <property type="match status" value="1"/>
</dbReference>
<dbReference type="GO" id="GO:0030017">
    <property type="term" value="C:sarcomere"/>
    <property type="evidence" value="ECO:0007669"/>
    <property type="project" value="UniProtKB-SubCell"/>
</dbReference>
<dbReference type="Proteomes" id="UP000499080">
    <property type="component" value="Unassembled WGS sequence"/>
</dbReference>
<dbReference type="EMBL" id="BGPR01245341">
    <property type="protein sequence ID" value="GBM24156.1"/>
    <property type="molecule type" value="Genomic_DNA"/>
</dbReference>
<evidence type="ECO:0000259" key="7">
    <source>
        <dbReference type="PROSITE" id="PS50835"/>
    </source>
</evidence>
<evidence type="ECO:0000313" key="9">
    <source>
        <dbReference type="Proteomes" id="UP000499080"/>
    </source>
</evidence>
<sequence>MRFSVTMENQFVRSPNFHYIIYKGSNNEMKIRPKTTKPFVGQLHPLDAVVGKPIVLEAKVTGNPQPKIEWFKNDNKLESSPHVNLSEGDNKAVLTIEKAGLNDAGEYKLTATNDLGEDSSSAP</sequence>
<keyword evidence="3" id="KW-0963">Cytoplasm</keyword>
<evidence type="ECO:0000256" key="1">
    <source>
        <dbReference type="ARBA" id="ARBA00004204"/>
    </source>
</evidence>
<gene>
    <name evidence="8" type="ORF">AVEN_220174_1</name>
</gene>
<feature type="domain" description="Ig-like" evidence="7">
    <location>
        <begin position="33"/>
        <end position="123"/>
    </location>
</feature>
<evidence type="ECO:0000256" key="4">
    <source>
        <dbReference type="ARBA" id="ARBA00022737"/>
    </source>
</evidence>
<dbReference type="PANTHER" id="PTHR47633:SF4">
    <property type="entry name" value="MYOPALLADIN ISOFORM X1"/>
    <property type="match status" value="1"/>
</dbReference>
<keyword evidence="6" id="KW-0393">Immunoglobulin domain</keyword>
<dbReference type="InterPro" id="IPR013098">
    <property type="entry name" value="Ig_I-set"/>
</dbReference>
<evidence type="ECO:0000256" key="2">
    <source>
        <dbReference type="ARBA" id="ARBA00006692"/>
    </source>
</evidence>
<evidence type="ECO:0000256" key="5">
    <source>
        <dbReference type="ARBA" id="ARBA00023157"/>
    </source>
</evidence>
<comment type="caution">
    <text evidence="8">The sequence shown here is derived from an EMBL/GenBank/DDBJ whole genome shotgun (WGS) entry which is preliminary data.</text>
</comment>
<dbReference type="Gene3D" id="2.60.40.10">
    <property type="entry name" value="Immunoglobulins"/>
    <property type="match status" value="1"/>
</dbReference>
<dbReference type="FunFam" id="2.60.40.10:FF:000345">
    <property type="entry name" value="Muscle M-line assembly protein unc-89"/>
    <property type="match status" value="1"/>
</dbReference>
<dbReference type="SMART" id="SM00408">
    <property type="entry name" value="IGc2"/>
    <property type="match status" value="1"/>
</dbReference>
<dbReference type="InterPro" id="IPR013783">
    <property type="entry name" value="Ig-like_fold"/>
</dbReference>
<evidence type="ECO:0000256" key="6">
    <source>
        <dbReference type="ARBA" id="ARBA00023319"/>
    </source>
</evidence>
<name>A0A4Y2E745_ARAVE</name>
<dbReference type="PROSITE" id="PS50835">
    <property type="entry name" value="IG_LIKE"/>
    <property type="match status" value="1"/>
</dbReference>
<keyword evidence="9" id="KW-1185">Reference proteome</keyword>
<accession>A0A4Y2E745</accession>
<reference evidence="8 9" key="1">
    <citation type="journal article" date="2019" name="Sci. Rep.">
        <title>Orb-weaving spider Araneus ventricosus genome elucidates the spidroin gene catalogue.</title>
        <authorList>
            <person name="Kono N."/>
            <person name="Nakamura H."/>
            <person name="Ohtoshi R."/>
            <person name="Moran D.A.P."/>
            <person name="Shinohara A."/>
            <person name="Yoshida Y."/>
            <person name="Fujiwara M."/>
            <person name="Mori M."/>
            <person name="Tomita M."/>
            <person name="Arakawa K."/>
        </authorList>
    </citation>
    <scope>NUCLEOTIDE SEQUENCE [LARGE SCALE GENOMIC DNA]</scope>
</reference>